<dbReference type="RefSeq" id="WP_244755753.1">
    <property type="nucleotide sequence ID" value="NZ_CP095074.1"/>
</dbReference>
<proteinExistence type="predicted"/>
<sequence length="75" mass="8316">MRETAKLSTDNISSLVATGAGFDLLRYYTLPDFLGKDALIFYIIWAKTSPAKLTFQHGKNSTNSFNTWGGESSHL</sequence>
<evidence type="ECO:0000313" key="1">
    <source>
        <dbReference type="EMBL" id="UOQ95801.1"/>
    </source>
</evidence>
<name>A0ABY4H5Q5_9BACI</name>
<gene>
    <name evidence="1" type="ORF">MUO14_03640</name>
</gene>
<dbReference type="EMBL" id="CP095074">
    <property type="protein sequence ID" value="UOQ95801.1"/>
    <property type="molecule type" value="Genomic_DNA"/>
</dbReference>
<accession>A0ABY4H5Q5</accession>
<organism evidence="1 2">
    <name type="scientific">Halobacillus shinanisalinarum</name>
    <dbReference type="NCBI Taxonomy" id="2932258"/>
    <lineage>
        <taxon>Bacteria</taxon>
        <taxon>Bacillati</taxon>
        <taxon>Bacillota</taxon>
        <taxon>Bacilli</taxon>
        <taxon>Bacillales</taxon>
        <taxon>Bacillaceae</taxon>
        <taxon>Halobacillus</taxon>
    </lineage>
</organism>
<evidence type="ECO:0000313" key="2">
    <source>
        <dbReference type="Proteomes" id="UP000831880"/>
    </source>
</evidence>
<dbReference type="Proteomes" id="UP000831880">
    <property type="component" value="Chromosome"/>
</dbReference>
<keyword evidence="2" id="KW-1185">Reference proteome</keyword>
<reference evidence="1 2" key="1">
    <citation type="submission" date="2022-04" db="EMBL/GenBank/DDBJ databases">
        <title>Halobacillus sp. isolated from saltern.</title>
        <authorList>
            <person name="Won M."/>
            <person name="Lee C.-M."/>
            <person name="Woen H.-Y."/>
            <person name="Kwon S.-W."/>
        </authorList>
    </citation>
    <scope>NUCLEOTIDE SEQUENCE [LARGE SCALE GENOMIC DNA]</scope>
    <source>
        <strain evidence="1 2">SSTM10-2</strain>
    </source>
</reference>
<protein>
    <submittedName>
        <fullName evidence="1">YslB family protein</fullName>
    </submittedName>
</protein>